<dbReference type="OrthoDB" id="5986565at2759"/>
<protein>
    <submittedName>
        <fullName evidence="2">Uncharacterized protein</fullName>
    </submittedName>
</protein>
<accession>A0A9W9ZRU1</accession>
<feature type="region of interest" description="Disordered" evidence="1">
    <location>
        <begin position="346"/>
        <end position="366"/>
    </location>
</feature>
<dbReference type="Proteomes" id="UP001163046">
    <property type="component" value="Unassembled WGS sequence"/>
</dbReference>
<evidence type="ECO:0000256" key="1">
    <source>
        <dbReference type="SAM" id="MobiDB-lite"/>
    </source>
</evidence>
<evidence type="ECO:0000313" key="3">
    <source>
        <dbReference type="Proteomes" id="UP001163046"/>
    </source>
</evidence>
<keyword evidence="3" id="KW-1185">Reference proteome</keyword>
<proteinExistence type="predicted"/>
<dbReference type="AlphaFoldDB" id="A0A9W9ZRU1"/>
<sequence length="465" mass="52422">MGVIMANYQEWQKAIGFCPLVVGVGNPDSGKTKAGNVALATVGGFPNLFFELFTDSHNGVVASKTSLGFQADDPTDPGEIGKAAKRFFSGGTSASCRTETKPNCTFITTVNEHVVRWLGHTDRKRLMERVIVIKVNERKNEKPLTRDLTQWSKRFAVLINQASCTVGEIIRIGQWLHSVEGQRFYGECLTIIHEELGNSSRISRIAQSAACVLFSARKMGEITSSVYDYELVEHMREVIMPFIREVQIVEENDIPCTINSGYGSPEQFVTKVASTMEAAIEGLTTKEVEEFIDTKRKSTLADEDLCPMVSVRLGELNRRCKNKGIDKLDQSEVRKAIENFGIDHNVTEEGEGSNEEKENNMEKSTEEIKLREELRSTKDVLKNKSEELEGIKQGILPFKVTILDEEPQEKRVKEHKTWTRSTLTKAKYVDKNYLQQVQQKITFNRPHNVCKMQTVATLEMCRAVV</sequence>
<evidence type="ECO:0000313" key="2">
    <source>
        <dbReference type="EMBL" id="KAJ7385999.1"/>
    </source>
</evidence>
<comment type="caution">
    <text evidence="2">The sequence shown here is derived from an EMBL/GenBank/DDBJ whole genome shotgun (WGS) entry which is preliminary data.</text>
</comment>
<dbReference type="EMBL" id="MU825878">
    <property type="protein sequence ID" value="KAJ7385999.1"/>
    <property type="molecule type" value="Genomic_DNA"/>
</dbReference>
<gene>
    <name evidence="2" type="ORF">OS493_012332</name>
</gene>
<feature type="compositionally biased region" description="Basic and acidic residues" evidence="1">
    <location>
        <begin position="354"/>
        <end position="366"/>
    </location>
</feature>
<organism evidence="2 3">
    <name type="scientific">Desmophyllum pertusum</name>
    <dbReference type="NCBI Taxonomy" id="174260"/>
    <lineage>
        <taxon>Eukaryota</taxon>
        <taxon>Metazoa</taxon>
        <taxon>Cnidaria</taxon>
        <taxon>Anthozoa</taxon>
        <taxon>Hexacorallia</taxon>
        <taxon>Scleractinia</taxon>
        <taxon>Caryophylliina</taxon>
        <taxon>Caryophylliidae</taxon>
        <taxon>Desmophyllum</taxon>
    </lineage>
</organism>
<name>A0A9W9ZRU1_9CNID</name>
<reference evidence="2" key="1">
    <citation type="submission" date="2023-01" db="EMBL/GenBank/DDBJ databases">
        <title>Genome assembly of the deep-sea coral Lophelia pertusa.</title>
        <authorList>
            <person name="Herrera S."/>
            <person name="Cordes E."/>
        </authorList>
    </citation>
    <scope>NUCLEOTIDE SEQUENCE</scope>
    <source>
        <strain evidence="2">USNM1676648</strain>
        <tissue evidence="2">Polyp</tissue>
    </source>
</reference>